<comment type="similarity">
    <text evidence="2 5">Belongs to the ELP1/IKA1 family.</text>
</comment>
<comment type="subcellular location">
    <subcellularLocation>
        <location evidence="5">Cytoplasm</location>
    </subcellularLocation>
    <subcellularLocation>
        <location evidence="5">Nucleus</location>
    </subcellularLocation>
</comment>
<dbReference type="EMBL" id="SFCI01000944">
    <property type="protein sequence ID" value="TFY77326.1"/>
    <property type="molecule type" value="Genomic_DNA"/>
</dbReference>
<dbReference type="InterPro" id="IPR056165">
    <property type="entry name" value="Beta-prop_ELP1_2nd"/>
</dbReference>
<protein>
    <recommendedName>
        <fullName evidence="5">Elongator complex protein 1</fullName>
    </recommendedName>
</protein>
<comment type="pathway">
    <text evidence="1">tRNA modification; 5-methoxycarbonylmethyl-2-thiouridine-tRNA biosynthesis.</text>
</comment>
<dbReference type="Pfam" id="PF23936">
    <property type="entry name" value="HB_ELP1"/>
    <property type="match status" value="1"/>
</dbReference>
<feature type="coiled-coil region" evidence="6">
    <location>
        <begin position="1036"/>
        <end position="1063"/>
    </location>
</feature>
<dbReference type="Gene3D" id="1.25.40.470">
    <property type="match status" value="1"/>
</dbReference>
<dbReference type="AlphaFoldDB" id="A0A4Y9ZR13"/>
<dbReference type="PIRSF" id="PIRSF017233">
    <property type="entry name" value="IKAP"/>
    <property type="match status" value="1"/>
</dbReference>
<dbReference type="InterPro" id="IPR056166">
    <property type="entry name" value="TPR_ELP1"/>
</dbReference>
<dbReference type="PANTHER" id="PTHR12747">
    <property type="entry name" value="ELONGATOR COMPLEX PROTEIN 1"/>
    <property type="match status" value="1"/>
</dbReference>
<dbReference type="InterPro" id="IPR056169">
    <property type="entry name" value="HB_ELP1"/>
</dbReference>
<feature type="domain" description="ELP1 three-helical bundle" evidence="12">
    <location>
        <begin position="911"/>
        <end position="1064"/>
    </location>
</feature>
<feature type="domain" description="ELP1 first N-terminal beta-propeller" evidence="8">
    <location>
        <begin position="70"/>
        <end position="388"/>
    </location>
</feature>
<evidence type="ECO:0000313" key="13">
    <source>
        <dbReference type="EMBL" id="TFY77326.1"/>
    </source>
</evidence>
<dbReference type="UniPathway" id="UPA00988"/>
<keyword evidence="5" id="KW-0539">Nucleus</keyword>
<evidence type="ECO:0000313" key="14">
    <source>
        <dbReference type="Proteomes" id="UP000298061"/>
    </source>
</evidence>
<dbReference type="Proteomes" id="UP000298061">
    <property type="component" value="Unassembled WGS sequence"/>
</dbReference>
<feature type="domain" description="ELP1 alpha-solenoid" evidence="11">
    <location>
        <begin position="618"/>
        <end position="685"/>
    </location>
</feature>
<feature type="compositionally biased region" description="Basic residues" evidence="7">
    <location>
        <begin position="978"/>
        <end position="990"/>
    </location>
</feature>
<name>A0A4Y9ZR13_9AGAM</name>
<evidence type="ECO:0000256" key="1">
    <source>
        <dbReference type="ARBA" id="ARBA00005043"/>
    </source>
</evidence>
<reference evidence="13 14" key="1">
    <citation type="submission" date="2019-02" db="EMBL/GenBank/DDBJ databases">
        <title>Genome sequencing of the rare red list fungi Hericium alpestre (H. flagellum).</title>
        <authorList>
            <person name="Buettner E."/>
            <person name="Kellner H."/>
        </authorList>
    </citation>
    <scope>NUCLEOTIDE SEQUENCE [LARGE SCALE GENOMIC DNA]</scope>
    <source>
        <strain evidence="13 14">DSM 108284</strain>
    </source>
</reference>
<comment type="function">
    <text evidence="5">Component of the elongator complex which is required for multiple tRNA modifications, including mcm5U (5-methoxycarbonylmethyl uridine), mcm5s2U (5-methoxycarbonylmethyl-2-thiouridine), and ncm5U (5-carbamoylmethyl uridine). The elongator complex catalyzes formation of carboxymethyluridine in the wobble base at position 34 in tRNAs.</text>
</comment>
<proteinExistence type="inferred from homology"/>
<evidence type="ECO:0000256" key="6">
    <source>
        <dbReference type="SAM" id="Coils"/>
    </source>
</evidence>
<evidence type="ECO:0000259" key="12">
    <source>
        <dbReference type="Pfam" id="PF23936"/>
    </source>
</evidence>
<evidence type="ECO:0000259" key="9">
    <source>
        <dbReference type="Pfam" id="PF23797"/>
    </source>
</evidence>
<evidence type="ECO:0000259" key="8">
    <source>
        <dbReference type="Pfam" id="PF04762"/>
    </source>
</evidence>
<dbReference type="GO" id="GO:0005829">
    <property type="term" value="C:cytosol"/>
    <property type="evidence" value="ECO:0007669"/>
    <property type="project" value="TreeGrafter"/>
</dbReference>
<feature type="domain" description="ELP1 TPR" evidence="10">
    <location>
        <begin position="781"/>
        <end position="892"/>
    </location>
</feature>
<evidence type="ECO:0000259" key="10">
    <source>
        <dbReference type="Pfam" id="PF23878"/>
    </source>
</evidence>
<dbReference type="InterPro" id="IPR056167">
    <property type="entry name" value="A-sol_ELP1"/>
</dbReference>
<keyword evidence="4" id="KW-0819">tRNA processing</keyword>
<dbReference type="PANTHER" id="PTHR12747:SF0">
    <property type="entry name" value="ELONGATOR COMPLEX PROTEIN 1"/>
    <property type="match status" value="1"/>
</dbReference>
<dbReference type="GO" id="GO:0002926">
    <property type="term" value="P:tRNA wobble base 5-methoxycarbonylmethyl-2-thiouridinylation"/>
    <property type="evidence" value="ECO:0007669"/>
    <property type="project" value="TreeGrafter"/>
</dbReference>
<keyword evidence="6" id="KW-0175">Coiled coil</keyword>
<dbReference type="GO" id="GO:0005634">
    <property type="term" value="C:nucleus"/>
    <property type="evidence" value="ECO:0007669"/>
    <property type="project" value="UniProtKB-SubCell"/>
</dbReference>
<evidence type="ECO:0000259" key="11">
    <source>
        <dbReference type="Pfam" id="PF23925"/>
    </source>
</evidence>
<gene>
    <name evidence="13" type="ORF">EWM64_g6687</name>
</gene>
<dbReference type="Pfam" id="PF23878">
    <property type="entry name" value="TPR_ELP1"/>
    <property type="match status" value="1"/>
</dbReference>
<dbReference type="InterPro" id="IPR056164">
    <property type="entry name" value="Beta-prop_ELP1_1st"/>
</dbReference>
<dbReference type="Pfam" id="PF04762">
    <property type="entry name" value="Beta-prop_ELP1_1st"/>
    <property type="match status" value="1"/>
</dbReference>
<evidence type="ECO:0000256" key="4">
    <source>
        <dbReference type="ARBA" id="ARBA00022694"/>
    </source>
</evidence>
<accession>A0A4Y9ZR13</accession>
<dbReference type="InterPro" id="IPR006849">
    <property type="entry name" value="Elp1"/>
</dbReference>
<sequence>MRNLSLSCSYVVTLPQCNITATAVDIDEACTWAASERLNADGDLEVEFWKIRQIGIEREGLDASQSELGAMFTSTASHACPDDVSQIVSMGVVMDERLLVIVTRSGDIATMSLEGDDQPFDLVGSIEDGILSAAWSPDYMQLALITGAGKLVLMTPTFDVLSEGPLHTEDFGEDAPINVGWGSKQTQFHGSLGKAAAQAPAQSSLSSIGSSPDDDTLPRISWRGDGAFFVVSALTPTPSSPDALRRRVLRIYSREGALQSTSEPVAGLEHVLAWRPSGNLIIGTQRFGSFKGAGQGRGGRHDVVFFERNGLRHGEFGLRETARASPDGSHGQRSFRYKYLMADSGAHVADQVQLWSTRNYHWYLKQEIPAPPDSGKPGRFTSINWHPEVDLRLILTIPTGVIVRTFKWETYASRTPPPIDSGSVVVADGTSVLLTPFRTQNVPPPMSSYKLSLPQPASVRQSTPIHMSFSDSADILAILWESGYAQLWDLKTRLGPGRGKVMDPQAIWTGTIEQTTDMAPQSFREIAVFTSSKAIQTEGALARISVIGNERSSSDFLRVFEVGPAHFLPIHSLLEDKELPEGEVRNVERGSRIVTAVPSNMSLVLQMPRGNLETINPRPMVLSVVRQDIDAGNWLKAFVTCRKHRIDLSILVDHNPVAFRERLPAFLDQVSDVEYINLFLTSLGNGTQPAEVISELCDAIRVELERRDLVKYVNSILTAYLVKRPADHEAGLKFLLQLRDSEPSVVEDAVKYIIFLVDANTLFDVALGMYDFSLVLMIAQHAQKAILALYGEWLYERRDFRQAAMVFIEAKKPEKAMIAYEKGLQWRELFDLAVQEKTSEEDLVEMGRRVAEDLSSKKRYAEASVVLLDYSKDVREAIIALVQGNHFSEARRLASDPSSSIAVMLAEPHITEDICEMHEQLQKQLQRVRELRTRKVEEPEAFYGMEDAGLHNVDVMTDVSQFTAFTRYTAAPSTASRTSKRSSRSKRRMERKVGSGRKGTVDEEEYLLKSLTKLVGKFAGIQDDAANLIPHLLQFTANHRAEAQSLQDEVGAFEAELKAALDEIWPKGPDEIEGEESQDSWAARMEKKEKERETAIKQLTKPALRTDDWSAKLLSVGRTNR</sequence>
<comment type="caution">
    <text evidence="13">The sequence shown here is derived from an EMBL/GenBank/DDBJ whole genome shotgun (WGS) entry which is preliminary data.</text>
</comment>
<organism evidence="13 14">
    <name type="scientific">Hericium alpestre</name>
    <dbReference type="NCBI Taxonomy" id="135208"/>
    <lineage>
        <taxon>Eukaryota</taxon>
        <taxon>Fungi</taxon>
        <taxon>Dikarya</taxon>
        <taxon>Basidiomycota</taxon>
        <taxon>Agaricomycotina</taxon>
        <taxon>Agaricomycetes</taxon>
        <taxon>Russulales</taxon>
        <taxon>Hericiaceae</taxon>
        <taxon>Hericium</taxon>
    </lineage>
</organism>
<evidence type="ECO:0000256" key="5">
    <source>
        <dbReference type="PIRNR" id="PIRNR017233"/>
    </source>
</evidence>
<feature type="region of interest" description="Disordered" evidence="7">
    <location>
        <begin position="973"/>
        <end position="999"/>
    </location>
</feature>
<dbReference type="Pfam" id="PF23925">
    <property type="entry name" value="A-sol_ELP1"/>
    <property type="match status" value="1"/>
</dbReference>
<dbReference type="GO" id="GO:0033588">
    <property type="term" value="C:elongator holoenzyme complex"/>
    <property type="evidence" value="ECO:0007669"/>
    <property type="project" value="InterPro"/>
</dbReference>
<feature type="domain" description="ELP1 N-terminal second beta-propeller" evidence="9">
    <location>
        <begin position="426"/>
        <end position="533"/>
    </location>
</feature>
<dbReference type="Pfam" id="PF23797">
    <property type="entry name" value="Beta-prop_ELP1_2nd"/>
    <property type="match status" value="1"/>
</dbReference>
<evidence type="ECO:0000256" key="2">
    <source>
        <dbReference type="ARBA" id="ARBA00006086"/>
    </source>
</evidence>
<keyword evidence="14" id="KW-1185">Reference proteome</keyword>
<dbReference type="OrthoDB" id="40048at2759"/>
<evidence type="ECO:0000256" key="7">
    <source>
        <dbReference type="SAM" id="MobiDB-lite"/>
    </source>
</evidence>
<dbReference type="STRING" id="135208.A0A4Y9ZR13"/>
<dbReference type="GO" id="GO:0000049">
    <property type="term" value="F:tRNA binding"/>
    <property type="evidence" value="ECO:0007669"/>
    <property type="project" value="TreeGrafter"/>
</dbReference>
<dbReference type="SUPFAM" id="SSF69322">
    <property type="entry name" value="Tricorn protease domain 2"/>
    <property type="match status" value="1"/>
</dbReference>
<evidence type="ECO:0000256" key="3">
    <source>
        <dbReference type="ARBA" id="ARBA00022490"/>
    </source>
</evidence>
<keyword evidence="3 5" id="KW-0963">Cytoplasm</keyword>